<gene>
    <name evidence="2" type="ORF">GY24_10195</name>
</gene>
<organism evidence="2 3">
    <name type="scientific">Microterricola pindariensis</name>
    <dbReference type="NCBI Taxonomy" id="478010"/>
    <lineage>
        <taxon>Bacteria</taxon>
        <taxon>Bacillati</taxon>
        <taxon>Actinomycetota</taxon>
        <taxon>Actinomycetes</taxon>
        <taxon>Micrococcales</taxon>
        <taxon>Microbacteriaceae</taxon>
        <taxon>Microterricola</taxon>
    </lineage>
</organism>
<evidence type="ECO:0000313" key="2">
    <source>
        <dbReference type="EMBL" id="PPL18639.1"/>
    </source>
</evidence>
<evidence type="ECO:0008006" key="4">
    <source>
        <dbReference type="Google" id="ProtNLM"/>
    </source>
</evidence>
<dbReference type="Proteomes" id="UP000237755">
    <property type="component" value="Unassembled WGS sequence"/>
</dbReference>
<keyword evidence="3" id="KW-1185">Reference proteome</keyword>
<protein>
    <recommendedName>
        <fullName evidence="4">Helicase-associated domain-containing protein</fullName>
    </recommendedName>
</protein>
<proteinExistence type="predicted"/>
<dbReference type="EMBL" id="MPZN01000030">
    <property type="protein sequence ID" value="PPL18639.1"/>
    <property type="molecule type" value="Genomic_DNA"/>
</dbReference>
<feature type="compositionally biased region" description="Basic and acidic residues" evidence="1">
    <location>
        <begin position="64"/>
        <end position="85"/>
    </location>
</feature>
<evidence type="ECO:0000256" key="1">
    <source>
        <dbReference type="SAM" id="MobiDB-lite"/>
    </source>
</evidence>
<sequence length="189" mass="21945">MQQKTPAQLHAHAAALWQAAEPDDTSAHYERADGFVAGVFGELGTGFPRRPLNWARSLHRYEHHGREGGRAPRENTRDRSQLPPDERRMAEWARYQRRFSDTLCRYQQIRLDLSPVFQWDPHQAAWQMRLHECKLHRVRTGGLPYLNQDDPHEFALARWLGRQFRQLQYGTLSAGRALALSRLLDPDAG</sequence>
<dbReference type="RefSeq" id="WP_104475532.1">
    <property type="nucleotide sequence ID" value="NZ_MPZN01000030.1"/>
</dbReference>
<comment type="caution">
    <text evidence="2">The sequence shown here is derived from an EMBL/GenBank/DDBJ whole genome shotgun (WGS) entry which is preliminary data.</text>
</comment>
<reference evidence="2 3" key="1">
    <citation type="journal article" date="2008" name="Int. J. Syst. Evol. Microbiol.">
        <title>Leifsonia pindariensis sp. nov., isolated from the Pindari glacier of the Indian Himalayas, and emended description of the genus Leifsonia.</title>
        <authorList>
            <person name="Reddy G.S."/>
            <person name="Prabagaran S.R."/>
            <person name="Shivaji S."/>
        </authorList>
    </citation>
    <scope>NUCLEOTIDE SEQUENCE [LARGE SCALE GENOMIC DNA]</scope>
    <source>
        <strain evidence="2 3">PON 10</strain>
    </source>
</reference>
<name>A0ABX5AW69_9MICO</name>
<feature type="region of interest" description="Disordered" evidence="1">
    <location>
        <begin position="63"/>
        <end position="85"/>
    </location>
</feature>
<accession>A0ABX5AW69</accession>
<evidence type="ECO:0000313" key="3">
    <source>
        <dbReference type="Proteomes" id="UP000237755"/>
    </source>
</evidence>